<feature type="region of interest" description="Disordered" evidence="1">
    <location>
        <begin position="579"/>
        <end position="710"/>
    </location>
</feature>
<feature type="compositionally biased region" description="Basic residues" evidence="1">
    <location>
        <begin position="682"/>
        <end position="696"/>
    </location>
</feature>
<evidence type="ECO:0000313" key="4">
    <source>
        <dbReference type="Proteomes" id="UP001530293"/>
    </source>
</evidence>
<evidence type="ECO:0000256" key="1">
    <source>
        <dbReference type="SAM" id="MobiDB-lite"/>
    </source>
</evidence>
<evidence type="ECO:0000313" key="3">
    <source>
        <dbReference type="EMBL" id="KAL3760778.1"/>
    </source>
</evidence>
<dbReference type="SUPFAM" id="SSF55486">
    <property type="entry name" value="Metalloproteases ('zincins'), catalytic domain"/>
    <property type="match status" value="1"/>
</dbReference>
<comment type="caution">
    <text evidence="3">The sequence shown here is derived from an EMBL/GenBank/DDBJ whole genome shotgun (WGS) entry which is preliminary data.</text>
</comment>
<feature type="compositionally biased region" description="Low complexity" evidence="1">
    <location>
        <begin position="637"/>
        <end position="678"/>
    </location>
</feature>
<name>A0ABD3MCZ8_9STRA</name>
<feature type="domain" description="Peptidase M11 gametolysin" evidence="2">
    <location>
        <begin position="258"/>
        <end position="442"/>
    </location>
</feature>
<proteinExistence type="predicted"/>
<keyword evidence="4" id="KW-1185">Reference proteome</keyword>
<dbReference type="EMBL" id="JALLBG020000171">
    <property type="protein sequence ID" value="KAL3760778.1"/>
    <property type="molecule type" value="Genomic_DNA"/>
</dbReference>
<reference evidence="3 4" key="1">
    <citation type="submission" date="2024-10" db="EMBL/GenBank/DDBJ databases">
        <title>Updated reference genomes for cyclostephanoid diatoms.</title>
        <authorList>
            <person name="Roberts W.R."/>
            <person name="Alverson A.J."/>
        </authorList>
    </citation>
    <scope>NUCLEOTIDE SEQUENCE [LARGE SCALE GENOMIC DNA]</scope>
    <source>
        <strain evidence="3 4">AJA232-27</strain>
    </source>
</reference>
<accession>A0ABD3MCZ8</accession>
<sequence length="710" mass="76425">MMARTMKKGNSSIIAHKISGRRITQRNRLQLFIHNQYPHFTIIMIFSHRVTAFLIIGSLLRADAMTTLRGSTEDSTFVDQNDYVIHRRVLQESEVGMFLMKDIEYDDRVGEELLLADNNQRRRRELGQTSDRPKRTANIQLPDGTIYEVKNAQAGWASKLKSGKFNVHIPPGAVVSSDGTIDIKGKQLDATAIISGNRNGNGLFDRNLLEVDDAAITERTPEQQRNLAALQSSRALQSGTRTVLAVRILLTDGQYSYATQAGLSNDVFGNGVDTSNLKSQYAACSANKLIFDKASDRSMTSNPNDGTTAISNGVVDIKVALAVAPASDGAIRNAVTTKINSVFGVGNPNQLANHVMYCLPSGTMNGIAYAYINSWNSVYSNEWCNYVSGQMHEIGHNLGYAHSNEGGQSYADQTGMMGYSYGLDDGPTMCFNAAKSWQTQWYASKSTTVDPSASSSAQNCYEGKLYGIADFSNAASTVVLAKIDDASATDYFVTFNRQTGMNSGTQEAGNLVTITTTGNEGTSYAESSLLAKLGAGGSWSGTIDGKTMVVSVLSITTSLSPGYATVRISENGNSCTVADPIVTNAPTRLPTTPPSSSPTTGSPSSTPTTESPTSEFPTLSPTLSESPTMSQYPTEFPTVSPSTHPTMTPTMSPTRQPTNLPTPKPTTATPTRSPTRLPTPKPTKRVPTRKPTRKPTVKPTTNAAGKKRKQ</sequence>
<gene>
    <name evidence="3" type="ORF">ACHAWU_007844</name>
</gene>
<organism evidence="3 4">
    <name type="scientific">Discostella pseudostelligera</name>
    <dbReference type="NCBI Taxonomy" id="259834"/>
    <lineage>
        <taxon>Eukaryota</taxon>
        <taxon>Sar</taxon>
        <taxon>Stramenopiles</taxon>
        <taxon>Ochrophyta</taxon>
        <taxon>Bacillariophyta</taxon>
        <taxon>Coscinodiscophyceae</taxon>
        <taxon>Thalassiosirophycidae</taxon>
        <taxon>Stephanodiscales</taxon>
        <taxon>Stephanodiscaceae</taxon>
        <taxon>Discostella</taxon>
    </lineage>
</organism>
<dbReference type="Pfam" id="PF05548">
    <property type="entry name" value="Peptidase_M11"/>
    <property type="match status" value="1"/>
</dbReference>
<protein>
    <recommendedName>
        <fullName evidence="2">Peptidase M11 gametolysin domain-containing protein</fullName>
    </recommendedName>
</protein>
<dbReference type="InterPro" id="IPR008752">
    <property type="entry name" value="Peptidase_M11"/>
</dbReference>
<dbReference type="Proteomes" id="UP001530293">
    <property type="component" value="Unassembled WGS sequence"/>
</dbReference>
<dbReference type="AlphaFoldDB" id="A0ABD3MCZ8"/>
<dbReference type="PRINTS" id="PR01217">
    <property type="entry name" value="PRICHEXTENSN"/>
</dbReference>
<feature type="compositionally biased region" description="Low complexity" evidence="1">
    <location>
        <begin position="597"/>
        <end position="624"/>
    </location>
</feature>
<evidence type="ECO:0000259" key="2">
    <source>
        <dbReference type="Pfam" id="PF05548"/>
    </source>
</evidence>